<gene>
    <name evidence="2" type="ORF">W911_01590</name>
</gene>
<accession>V5SAC3</accession>
<sequence>MTDTTPQPNAAPDEPDPKLLSLLVCPVTKGPLTYDRAARELISEKANLAYPIRNGVPLMTVEAARSLDTPKDKSPSAT</sequence>
<dbReference type="Proteomes" id="UP000018542">
    <property type="component" value="Chromosome"/>
</dbReference>
<dbReference type="EMBL" id="CP006912">
    <property type="protein sequence ID" value="AHB47382.1"/>
    <property type="molecule type" value="Genomic_DNA"/>
</dbReference>
<dbReference type="PANTHER" id="PTHR33505:SF4">
    <property type="entry name" value="PROTEIN PREY, MITOCHONDRIAL"/>
    <property type="match status" value="1"/>
</dbReference>
<proteinExistence type="inferred from homology"/>
<dbReference type="GO" id="GO:0005829">
    <property type="term" value="C:cytosol"/>
    <property type="evidence" value="ECO:0007669"/>
    <property type="project" value="TreeGrafter"/>
</dbReference>
<name>V5SAC3_9HYPH</name>
<evidence type="ECO:0000313" key="3">
    <source>
        <dbReference type="Proteomes" id="UP000018542"/>
    </source>
</evidence>
<dbReference type="Gene3D" id="2.20.25.10">
    <property type="match status" value="1"/>
</dbReference>
<reference evidence="2 3" key="1">
    <citation type="journal article" date="2014" name="Genome Announc.">
        <title>Complete Genome Sequence of Hyphomicrobium nitrativorans Strain NL23, a Denitrifying Bacterium Isolated from Biofilm of a Methanol-Fed Denitrification System Treating Seawater at the Montreal Biodome.</title>
        <authorList>
            <person name="Martineau C."/>
            <person name="Villeneuve C."/>
            <person name="Mauffrey F."/>
            <person name="Villemur R."/>
        </authorList>
    </citation>
    <scope>NUCLEOTIDE SEQUENCE [LARGE SCALE GENOMIC DNA]</scope>
    <source>
        <strain evidence="2">NL23</strain>
    </source>
</reference>
<dbReference type="PATRIC" id="fig|1029756.8.peg.337"/>
<protein>
    <recommendedName>
        <fullName evidence="1">UPF0434 protein W911_01590</fullName>
    </recommendedName>
</protein>
<dbReference type="RefSeq" id="WP_023785753.1">
    <property type="nucleotide sequence ID" value="NC_022997.1"/>
</dbReference>
<dbReference type="HOGENOM" id="CLU_155659_2_0_5"/>
<dbReference type="KEGG" id="hni:W911_01590"/>
<evidence type="ECO:0000313" key="2">
    <source>
        <dbReference type="EMBL" id="AHB47382.1"/>
    </source>
</evidence>
<dbReference type="HAMAP" id="MF_01187">
    <property type="entry name" value="UPF0434"/>
    <property type="match status" value="1"/>
</dbReference>
<dbReference type="PANTHER" id="PTHR33505">
    <property type="entry name" value="ZGC:162634"/>
    <property type="match status" value="1"/>
</dbReference>
<dbReference type="SUPFAM" id="SSF158997">
    <property type="entry name" value="Trm112p-like"/>
    <property type="match status" value="1"/>
</dbReference>
<dbReference type="Pfam" id="PF03966">
    <property type="entry name" value="Trm112p"/>
    <property type="match status" value="1"/>
</dbReference>
<evidence type="ECO:0000256" key="1">
    <source>
        <dbReference type="HAMAP-Rule" id="MF_01187"/>
    </source>
</evidence>
<dbReference type="AlphaFoldDB" id="V5SAC3"/>
<dbReference type="InterPro" id="IPR005651">
    <property type="entry name" value="Trm112-like"/>
</dbReference>
<keyword evidence="3" id="KW-1185">Reference proteome</keyword>
<dbReference type="OrthoDB" id="9812205at2"/>
<comment type="similarity">
    <text evidence="1">Belongs to the UPF0434 family.</text>
</comment>
<organism evidence="2 3">
    <name type="scientific">Hyphomicrobium nitrativorans NL23</name>
    <dbReference type="NCBI Taxonomy" id="1029756"/>
    <lineage>
        <taxon>Bacteria</taxon>
        <taxon>Pseudomonadati</taxon>
        <taxon>Pseudomonadota</taxon>
        <taxon>Alphaproteobacteria</taxon>
        <taxon>Hyphomicrobiales</taxon>
        <taxon>Hyphomicrobiaceae</taxon>
        <taxon>Hyphomicrobium</taxon>
    </lineage>
</organism>
<dbReference type="STRING" id="1029756.W911_01590"/>